<keyword evidence="2" id="KW-1185">Reference proteome</keyword>
<reference evidence="1 2" key="1">
    <citation type="submission" date="2017-10" db="EMBL/GenBank/DDBJ databases">
        <title>Two draft genome sequences of Pusillimonas sp. strains isolated from a nitrate- and radionuclide-contaminated groundwater in Russia.</title>
        <authorList>
            <person name="Grouzdev D.S."/>
            <person name="Tourova T.P."/>
            <person name="Goeva M.A."/>
            <person name="Babich T.L."/>
            <person name="Sokolova D.S."/>
            <person name="Abdullin R."/>
            <person name="Poltaraus A.B."/>
            <person name="Toshchakov S.V."/>
            <person name="Nazina T.N."/>
        </authorList>
    </citation>
    <scope>NUCLEOTIDE SEQUENCE [LARGE SCALE GENOMIC DNA]</scope>
    <source>
        <strain evidence="1 2">JR1/69-2-13</strain>
    </source>
</reference>
<dbReference type="Proteomes" id="UP000234328">
    <property type="component" value="Unassembled WGS sequence"/>
</dbReference>
<protein>
    <submittedName>
        <fullName evidence="1">Uncharacterized protein</fullName>
    </submittedName>
</protein>
<dbReference type="AlphaFoldDB" id="A0A2N4UL12"/>
<gene>
    <name evidence="1" type="ORF">CR155_01245</name>
</gene>
<sequence>MDALHTDMHNYIVYHKAEKMGYPAIDIDKLAIYTKKPTVNIKGSRIWLIAGEGSPRKYYLRATFVIGSVEPSDKPLFKSRVIGTDGQLLDPMPPLNGESWLKSFVKEQGNFAFGFSRINNIVVVEALKSILLANTLR</sequence>
<proteinExistence type="predicted"/>
<dbReference type="EMBL" id="PDNV01000001">
    <property type="protein sequence ID" value="PLC55711.1"/>
    <property type="molecule type" value="Genomic_DNA"/>
</dbReference>
<name>A0A2N4UL12_9BURK</name>
<comment type="caution">
    <text evidence="1">The sequence shown here is derived from an EMBL/GenBank/DDBJ whole genome shotgun (WGS) entry which is preliminary data.</text>
</comment>
<accession>A0A2N4UL12</accession>
<organism evidence="1 2">
    <name type="scientific">Pollutimonas nitritireducens</name>
    <dbReference type="NCBI Taxonomy" id="2045209"/>
    <lineage>
        <taxon>Bacteria</taxon>
        <taxon>Pseudomonadati</taxon>
        <taxon>Pseudomonadota</taxon>
        <taxon>Betaproteobacteria</taxon>
        <taxon>Burkholderiales</taxon>
        <taxon>Alcaligenaceae</taxon>
        <taxon>Pollutimonas</taxon>
    </lineage>
</organism>
<evidence type="ECO:0000313" key="2">
    <source>
        <dbReference type="Proteomes" id="UP000234328"/>
    </source>
</evidence>
<evidence type="ECO:0000313" key="1">
    <source>
        <dbReference type="EMBL" id="PLC55711.1"/>
    </source>
</evidence>